<dbReference type="OrthoDB" id="10251401at2759"/>
<comment type="similarity">
    <text evidence="2 5">Belongs to the NRAP family.</text>
</comment>
<dbReference type="Proteomes" id="UP000053259">
    <property type="component" value="Unassembled WGS sequence"/>
</dbReference>
<evidence type="ECO:0000313" key="13">
    <source>
        <dbReference type="EMBL" id="KIW00895.1"/>
    </source>
</evidence>
<evidence type="ECO:0000259" key="10">
    <source>
        <dbReference type="Pfam" id="PF17405"/>
    </source>
</evidence>
<evidence type="ECO:0000259" key="12">
    <source>
        <dbReference type="Pfam" id="PF17407"/>
    </source>
</evidence>
<name>A0A0D2A3B9_9PEZI</name>
<proteinExistence type="inferred from homology"/>
<gene>
    <name evidence="13" type="ORF">PV09_07647</name>
</gene>
<dbReference type="GO" id="GO:0006409">
    <property type="term" value="P:tRNA export from nucleus"/>
    <property type="evidence" value="ECO:0007669"/>
    <property type="project" value="TreeGrafter"/>
</dbReference>
<evidence type="ECO:0000256" key="3">
    <source>
        <dbReference type="ARBA" id="ARBA00022884"/>
    </source>
</evidence>
<dbReference type="Gene3D" id="1.10.1410.10">
    <property type="match status" value="1"/>
</dbReference>
<dbReference type="GO" id="GO:0032040">
    <property type="term" value="C:small-subunit processome"/>
    <property type="evidence" value="ECO:0007669"/>
    <property type="project" value="TreeGrafter"/>
</dbReference>
<dbReference type="GO" id="GO:0003723">
    <property type="term" value="F:RNA binding"/>
    <property type="evidence" value="ECO:0007669"/>
    <property type="project" value="UniProtKB-KW"/>
</dbReference>
<dbReference type="PANTHER" id="PTHR17972:SF0">
    <property type="entry name" value="NUCLEOLAR PROTEIN 6"/>
    <property type="match status" value="1"/>
</dbReference>
<evidence type="ECO:0000313" key="14">
    <source>
        <dbReference type="Proteomes" id="UP000053259"/>
    </source>
</evidence>
<keyword evidence="14" id="KW-1185">Reference proteome</keyword>
<dbReference type="PANTHER" id="PTHR17972">
    <property type="entry name" value="NUCLEOLAR RNA-ASSOCIATED PROTEIN"/>
    <property type="match status" value="1"/>
</dbReference>
<dbReference type="Pfam" id="PF17405">
    <property type="entry name" value="Nrap_D4"/>
    <property type="match status" value="1"/>
</dbReference>
<evidence type="ECO:0000259" key="9">
    <source>
        <dbReference type="Pfam" id="PF17404"/>
    </source>
</evidence>
<keyword evidence="5" id="KW-0690">Ribosome biogenesis</keyword>
<keyword evidence="5" id="KW-0687">Ribonucleoprotein</keyword>
<dbReference type="GO" id="GO:0034456">
    <property type="term" value="C:UTP-C complex"/>
    <property type="evidence" value="ECO:0007669"/>
    <property type="project" value="TreeGrafter"/>
</dbReference>
<dbReference type="EMBL" id="KN847559">
    <property type="protein sequence ID" value="KIW00895.1"/>
    <property type="molecule type" value="Genomic_DNA"/>
</dbReference>
<dbReference type="InterPro" id="IPR035082">
    <property type="entry name" value="Nrap_D1"/>
</dbReference>
<dbReference type="InterPro" id="IPR035368">
    <property type="entry name" value="Nrap_D3"/>
</dbReference>
<feature type="domain" description="Nrap protein" evidence="7">
    <location>
        <begin position="212"/>
        <end position="359"/>
    </location>
</feature>
<dbReference type="VEuPathDB" id="FungiDB:PV09_07647"/>
<dbReference type="GeneID" id="27315620"/>
<dbReference type="Pfam" id="PF17406">
    <property type="entry name" value="Nrap_D5"/>
    <property type="match status" value="1"/>
</dbReference>
<reference evidence="13 14" key="1">
    <citation type="submission" date="2015-01" db="EMBL/GenBank/DDBJ databases">
        <title>The Genome Sequence of Ochroconis gallopava CBS43764.</title>
        <authorList>
            <consortium name="The Broad Institute Genomics Platform"/>
            <person name="Cuomo C."/>
            <person name="de Hoog S."/>
            <person name="Gorbushina A."/>
            <person name="Stielow B."/>
            <person name="Teixiera M."/>
            <person name="Abouelleil A."/>
            <person name="Chapman S.B."/>
            <person name="Priest M."/>
            <person name="Young S.K."/>
            <person name="Wortman J."/>
            <person name="Nusbaum C."/>
            <person name="Birren B."/>
        </authorList>
    </citation>
    <scope>NUCLEOTIDE SEQUENCE [LARGE SCALE GENOMIC DNA]</scope>
    <source>
        <strain evidence="13 14">CBS 43764</strain>
    </source>
</reference>
<dbReference type="STRING" id="253628.A0A0D2A3B9"/>
<feature type="compositionally biased region" description="Basic and acidic residues" evidence="6">
    <location>
        <begin position="38"/>
        <end position="49"/>
    </location>
</feature>
<evidence type="ECO:0000256" key="6">
    <source>
        <dbReference type="SAM" id="MobiDB-lite"/>
    </source>
</evidence>
<dbReference type="RefSeq" id="XP_016210764.1">
    <property type="nucleotide sequence ID" value="XM_016361438.1"/>
</dbReference>
<organism evidence="13 14">
    <name type="scientific">Verruconis gallopava</name>
    <dbReference type="NCBI Taxonomy" id="253628"/>
    <lineage>
        <taxon>Eukaryota</taxon>
        <taxon>Fungi</taxon>
        <taxon>Dikarya</taxon>
        <taxon>Ascomycota</taxon>
        <taxon>Pezizomycotina</taxon>
        <taxon>Dothideomycetes</taxon>
        <taxon>Pleosporomycetidae</taxon>
        <taxon>Venturiales</taxon>
        <taxon>Sympoventuriaceae</taxon>
        <taxon>Verruconis</taxon>
    </lineage>
</organism>
<feature type="domain" description="Nrap protein" evidence="8">
    <location>
        <begin position="363"/>
        <end position="504"/>
    </location>
</feature>
<dbReference type="InterPro" id="IPR035371">
    <property type="entry name" value="Nrap_D6"/>
</dbReference>
<dbReference type="Pfam" id="PF03813">
    <property type="entry name" value="Nrap"/>
    <property type="match status" value="1"/>
</dbReference>
<dbReference type="HOGENOM" id="CLU_003502_1_0_1"/>
<dbReference type="Gene3D" id="3.30.70.3030">
    <property type="match status" value="1"/>
</dbReference>
<dbReference type="InterPro" id="IPR035370">
    <property type="entry name" value="Nrap_D5"/>
</dbReference>
<dbReference type="InterPro" id="IPR035367">
    <property type="entry name" value="Nrap_D2"/>
</dbReference>
<dbReference type="GO" id="GO:0032545">
    <property type="term" value="C:CURI complex"/>
    <property type="evidence" value="ECO:0007669"/>
    <property type="project" value="TreeGrafter"/>
</dbReference>
<dbReference type="GO" id="GO:0006364">
    <property type="term" value="P:rRNA processing"/>
    <property type="evidence" value="ECO:0007669"/>
    <property type="project" value="UniProtKB-KW"/>
</dbReference>
<evidence type="ECO:0000256" key="4">
    <source>
        <dbReference type="ARBA" id="ARBA00023242"/>
    </source>
</evidence>
<feature type="domain" description="Nrap protein" evidence="11">
    <location>
        <begin position="880"/>
        <end position="1036"/>
    </location>
</feature>
<feature type="domain" description="Nrap protein" evidence="12">
    <location>
        <begin position="1039"/>
        <end position="1175"/>
    </location>
</feature>
<feature type="domain" description="Nrap protein" evidence="10">
    <location>
        <begin position="677"/>
        <end position="878"/>
    </location>
</feature>
<accession>A0A0D2A3B9</accession>
<dbReference type="Pfam" id="PF17403">
    <property type="entry name" value="Nrap_D2"/>
    <property type="match status" value="1"/>
</dbReference>
<comment type="subcellular location">
    <subcellularLocation>
        <location evidence="1 5">Nucleus</location>
        <location evidence="1 5">Nucleolus</location>
    </subcellularLocation>
</comment>
<keyword evidence="4 5" id="KW-0539">Nucleus</keyword>
<dbReference type="InParanoid" id="A0A0D2A3B9"/>
<sequence>MREPAAKRRRLSPSDDESEQDSFASFSEDDVEIGEVTQPDHDSGEENVKDSGSGSEVDDDDDGEDGASVEKSMNPSKAKAETRPTPQRRPYGELSAAVALTGETYKSNIFKLQVDDLLQEVRPKYTPKDKAIERALRKLKSIIENIPERSPTWIMEAEGALRKRDNVAVPFPEPRPPKDAQYKLQYAKPAYINAVGSFPLSLGTKSGSEIVIDLVITMPSNIFQEKDYLNYRYFYKRAYYLACLAAGIKDNREDKYKLSFDHLHGNQLLPILIVEINQETHPSHDLPCRTFKVVILPSVSEDLFSRDKLLPNRNCVRPKDNEESASAQKTLAPTPFYNASIRVDGLVSSFLKLQYQATKKCDAYKDACVLGRIWLRQRGFTARIRGGGFGNFEWSALIALLLHGGGPNGMPAFSSGYSSYQLFKAALQYVATRDLAKTPQIFGGKKPELPKVEGMPVLFDAERGLNILFKMTPWSYKLLQYEARTTVAMLSDSNFDHFNETFILRGDRQHLRYDVVVALPLVSLVDEGPGFTSDLIKEKCLAMYNNLAEGLSDRVKLINLIMPEDETWPIGSRAAGTRKGAVLLGCILDPANAHRLIDHGPTAEDKIAAAKFRKFWGQKAELRRFRDGSILETVIWPAKDETGFSVFRRVLSYIIEKHVSASALKGMIYNGDADAALLPHAAGSKSASTSPFQPMMEAFRQFEQDLRALDDIPLQIRHLLASDSYLSYSSVDVPLLPHRTMTRPAEVILQFEGSARWPDDLDAIQRTKMAFFLKIAELLERSSEAIRARVGIENEDAPLLNQSFLDVHYIGDPSSKMFGAAFRIRIHHDRELTLLERRLKDKTLSNLERQDVASAIAAYKRVFIKEPAHTQALQTLATRYPAFSGTARLLTKWIGSHRLSNHISPYLTTLFAAKAFTNPHPWAAASSPQTGLYRTLLFLSKWDWRSEPWIVDLGSEMHSQEVDSIRTRFDAWRKIDPAMNRVILFAGSNVDGEGNTWTDNARPAKVVAGRLVSLAKAAIDLLNEEGVNLVPEALFESSLGDYDILIHLDNTVVNVHRKGVKAKSAYKNLDLQNGHDGDLDMAATASIGFDPAKLFLEDLERVFGQALVFFYDDNGGDVIPGLWNPSCEERSWKLSLGYSSVPVRSSSADTFSAKLNKEGIVSEIAMLGGGMVKRIDIQHK</sequence>
<evidence type="ECO:0000256" key="5">
    <source>
        <dbReference type="RuleBase" id="RU364032"/>
    </source>
</evidence>
<dbReference type="InterPro" id="IPR035369">
    <property type="entry name" value="Nrap_D4"/>
</dbReference>
<keyword evidence="5" id="KW-0698">rRNA processing</keyword>
<dbReference type="Pfam" id="PF17407">
    <property type="entry name" value="Nrap_D6"/>
    <property type="match status" value="1"/>
</dbReference>
<dbReference type="FunCoup" id="A0A0D2A3B9">
    <property type="interactions" value="955"/>
</dbReference>
<feature type="domain" description="Nrap protein" evidence="9">
    <location>
        <begin position="511"/>
        <end position="659"/>
    </location>
</feature>
<protein>
    <recommendedName>
        <fullName evidence="5">U3 small nucleolar RNA-associated protein 22</fullName>
    </recommendedName>
</protein>
<dbReference type="AlphaFoldDB" id="A0A0D2A3B9"/>
<evidence type="ECO:0000256" key="1">
    <source>
        <dbReference type="ARBA" id="ARBA00004604"/>
    </source>
</evidence>
<dbReference type="InterPro" id="IPR005554">
    <property type="entry name" value="NOL6/Upt22"/>
</dbReference>
<keyword evidence="3 5" id="KW-0694">RNA-binding</keyword>
<evidence type="ECO:0000259" key="8">
    <source>
        <dbReference type="Pfam" id="PF17403"/>
    </source>
</evidence>
<feature type="region of interest" description="Disordered" evidence="6">
    <location>
        <begin position="1"/>
        <end position="91"/>
    </location>
</feature>
<feature type="compositionally biased region" description="Acidic residues" evidence="6">
    <location>
        <begin position="56"/>
        <end position="67"/>
    </location>
</feature>
<evidence type="ECO:0000256" key="2">
    <source>
        <dbReference type="ARBA" id="ARBA00006674"/>
    </source>
</evidence>
<evidence type="ECO:0000259" key="7">
    <source>
        <dbReference type="Pfam" id="PF03813"/>
    </source>
</evidence>
<evidence type="ECO:0000259" key="11">
    <source>
        <dbReference type="Pfam" id="PF17406"/>
    </source>
</evidence>
<dbReference type="Pfam" id="PF17404">
    <property type="entry name" value="Nrap_D3"/>
    <property type="match status" value="1"/>
</dbReference>